<accession>A0A2U1KAE1</accession>
<gene>
    <name evidence="2" type="ORF">CTI12_AA626990</name>
</gene>
<reference evidence="2 3" key="1">
    <citation type="journal article" date="2018" name="Mol. Plant">
        <title>The genome of Artemisia annua provides insight into the evolution of Asteraceae family and artemisinin biosynthesis.</title>
        <authorList>
            <person name="Shen Q."/>
            <person name="Zhang L."/>
            <person name="Liao Z."/>
            <person name="Wang S."/>
            <person name="Yan T."/>
            <person name="Shi P."/>
            <person name="Liu M."/>
            <person name="Fu X."/>
            <person name="Pan Q."/>
            <person name="Wang Y."/>
            <person name="Lv Z."/>
            <person name="Lu X."/>
            <person name="Zhang F."/>
            <person name="Jiang W."/>
            <person name="Ma Y."/>
            <person name="Chen M."/>
            <person name="Hao X."/>
            <person name="Li L."/>
            <person name="Tang Y."/>
            <person name="Lv G."/>
            <person name="Zhou Y."/>
            <person name="Sun X."/>
            <person name="Brodelius P.E."/>
            <person name="Rose J.K.C."/>
            <person name="Tang K."/>
        </authorList>
    </citation>
    <scope>NUCLEOTIDE SEQUENCE [LARGE SCALE GENOMIC DNA]</scope>
    <source>
        <strain evidence="3">cv. Huhao1</strain>
        <tissue evidence="2">Leaf</tissue>
    </source>
</reference>
<feature type="compositionally biased region" description="Basic and acidic residues" evidence="1">
    <location>
        <begin position="54"/>
        <end position="69"/>
    </location>
</feature>
<evidence type="ECO:0000313" key="2">
    <source>
        <dbReference type="EMBL" id="PWA29234.1"/>
    </source>
</evidence>
<evidence type="ECO:0000313" key="3">
    <source>
        <dbReference type="Proteomes" id="UP000245207"/>
    </source>
</evidence>
<dbReference type="Proteomes" id="UP000245207">
    <property type="component" value="Unassembled WGS sequence"/>
</dbReference>
<dbReference type="EMBL" id="PKPP01026972">
    <property type="protein sequence ID" value="PWA29234.1"/>
    <property type="molecule type" value="Genomic_DNA"/>
</dbReference>
<keyword evidence="3" id="KW-1185">Reference proteome</keyword>
<proteinExistence type="predicted"/>
<protein>
    <submittedName>
        <fullName evidence="2">Uncharacterized protein</fullName>
    </submittedName>
</protein>
<sequence>MSPSLLAVGFQFAMENKDLQNDRRHADQRVLDAREKKERKKQVRSLLPGLQEASAERSSGRGKEEGATP</sequence>
<name>A0A2U1KAE1_ARTAN</name>
<evidence type="ECO:0000256" key="1">
    <source>
        <dbReference type="SAM" id="MobiDB-lite"/>
    </source>
</evidence>
<comment type="caution">
    <text evidence="2">The sequence shown here is derived from an EMBL/GenBank/DDBJ whole genome shotgun (WGS) entry which is preliminary data.</text>
</comment>
<feature type="region of interest" description="Disordered" evidence="1">
    <location>
        <begin position="31"/>
        <end position="69"/>
    </location>
</feature>
<dbReference type="AlphaFoldDB" id="A0A2U1KAE1"/>
<organism evidence="2 3">
    <name type="scientific">Artemisia annua</name>
    <name type="common">Sweet wormwood</name>
    <dbReference type="NCBI Taxonomy" id="35608"/>
    <lineage>
        <taxon>Eukaryota</taxon>
        <taxon>Viridiplantae</taxon>
        <taxon>Streptophyta</taxon>
        <taxon>Embryophyta</taxon>
        <taxon>Tracheophyta</taxon>
        <taxon>Spermatophyta</taxon>
        <taxon>Magnoliopsida</taxon>
        <taxon>eudicotyledons</taxon>
        <taxon>Gunneridae</taxon>
        <taxon>Pentapetalae</taxon>
        <taxon>asterids</taxon>
        <taxon>campanulids</taxon>
        <taxon>Asterales</taxon>
        <taxon>Asteraceae</taxon>
        <taxon>Asteroideae</taxon>
        <taxon>Anthemideae</taxon>
        <taxon>Artemisiinae</taxon>
        <taxon>Artemisia</taxon>
    </lineage>
</organism>